<evidence type="ECO:0000256" key="8">
    <source>
        <dbReference type="ARBA" id="ARBA00023136"/>
    </source>
</evidence>
<keyword evidence="12" id="KW-0732">Signal</keyword>
<keyword evidence="15" id="KW-1185">Reference proteome</keyword>
<dbReference type="CDD" id="cd07185">
    <property type="entry name" value="OmpA_C-like"/>
    <property type="match status" value="1"/>
</dbReference>
<organism evidence="14 15">
    <name type="scientific">Shewanella eurypsychrophilus</name>
    <dbReference type="NCBI Taxonomy" id="2593656"/>
    <lineage>
        <taxon>Bacteria</taxon>
        <taxon>Pseudomonadati</taxon>
        <taxon>Pseudomonadota</taxon>
        <taxon>Gammaproteobacteria</taxon>
        <taxon>Alteromonadales</taxon>
        <taxon>Shewanellaceae</taxon>
        <taxon>Shewanella</taxon>
    </lineage>
</organism>
<dbReference type="Proteomes" id="UP000316416">
    <property type="component" value="Chromosome"/>
</dbReference>
<protein>
    <submittedName>
        <fullName evidence="14">OmpA family protein</fullName>
    </submittedName>
</protein>
<feature type="domain" description="OmpA-like" evidence="13">
    <location>
        <begin position="236"/>
        <end position="351"/>
    </location>
</feature>
<dbReference type="InterPro" id="IPR002368">
    <property type="entry name" value="OmpA"/>
</dbReference>
<evidence type="ECO:0000256" key="3">
    <source>
        <dbReference type="ARBA" id="ARBA00022448"/>
    </source>
</evidence>
<evidence type="ECO:0000256" key="7">
    <source>
        <dbReference type="ARBA" id="ARBA00023114"/>
    </source>
</evidence>
<proteinExistence type="inferred from homology"/>
<dbReference type="Pfam" id="PF01389">
    <property type="entry name" value="OmpA_membrane"/>
    <property type="match status" value="1"/>
</dbReference>
<dbReference type="InterPro" id="IPR000498">
    <property type="entry name" value="OmpA-like_TM_dom"/>
</dbReference>
<dbReference type="InterPro" id="IPR006665">
    <property type="entry name" value="OmpA-like"/>
</dbReference>
<keyword evidence="9" id="KW-1015">Disulfide bond</keyword>
<dbReference type="Gene3D" id="2.40.160.20">
    <property type="match status" value="1"/>
</dbReference>
<dbReference type="Pfam" id="PF00691">
    <property type="entry name" value="OmpA"/>
    <property type="match status" value="1"/>
</dbReference>
<evidence type="ECO:0000256" key="4">
    <source>
        <dbReference type="ARBA" id="ARBA00022452"/>
    </source>
</evidence>
<feature type="chain" id="PRO_5045815792" evidence="12">
    <location>
        <begin position="29"/>
        <end position="361"/>
    </location>
</feature>
<evidence type="ECO:0000256" key="6">
    <source>
        <dbReference type="ARBA" id="ARBA00023065"/>
    </source>
</evidence>
<dbReference type="PROSITE" id="PS51123">
    <property type="entry name" value="OMPA_2"/>
    <property type="match status" value="1"/>
</dbReference>
<evidence type="ECO:0000256" key="1">
    <source>
        <dbReference type="ARBA" id="ARBA00004571"/>
    </source>
</evidence>
<accession>A0ABX6V4A7</accession>
<evidence type="ECO:0000313" key="15">
    <source>
        <dbReference type="Proteomes" id="UP000316416"/>
    </source>
</evidence>
<keyword evidence="7" id="KW-0626">Porin</keyword>
<reference evidence="14" key="1">
    <citation type="submission" date="2021-07" db="EMBL/GenBank/DDBJ databases">
        <title>Shewanella sp. YLB-07 whole genome sequence.</title>
        <authorList>
            <person name="Yu L."/>
        </authorList>
    </citation>
    <scope>NUCLEOTIDE SEQUENCE</scope>
    <source>
        <strain evidence="14">YLB-08</strain>
    </source>
</reference>
<dbReference type="SUPFAM" id="SSF103088">
    <property type="entry name" value="OmpA-like"/>
    <property type="match status" value="1"/>
</dbReference>
<dbReference type="PANTHER" id="PTHR30329">
    <property type="entry name" value="STATOR ELEMENT OF FLAGELLAR MOTOR COMPLEX"/>
    <property type="match status" value="1"/>
</dbReference>
<dbReference type="PRINTS" id="PR01021">
    <property type="entry name" value="OMPADOMAIN"/>
</dbReference>
<keyword evidence="3" id="KW-0813">Transport</keyword>
<keyword evidence="6" id="KW-0406">Ion transport</keyword>
<keyword evidence="5" id="KW-0812">Transmembrane</keyword>
<dbReference type="PRINTS" id="PR01022">
    <property type="entry name" value="OUTRMMBRANEA"/>
</dbReference>
<feature type="signal peptide" evidence="12">
    <location>
        <begin position="1"/>
        <end position="28"/>
    </location>
</feature>
<name>A0ABX6V4A7_9GAMM</name>
<evidence type="ECO:0000256" key="9">
    <source>
        <dbReference type="ARBA" id="ARBA00023157"/>
    </source>
</evidence>
<evidence type="ECO:0000256" key="2">
    <source>
        <dbReference type="ARBA" id="ARBA00005710"/>
    </source>
</evidence>
<dbReference type="InterPro" id="IPR050330">
    <property type="entry name" value="Bact_OuterMem_StrucFunc"/>
</dbReference>
<comment type="similarity">
    <text evidence="2">Belongs to the outer membrane OOP (TC 1.B.6) superfamily. OmpA family.</text>
</comment>
<keyword evidence="10" id="KW-0998">Cell outer membrane</keyword>
<dbReference type="RefSeq" id="WP_142872763.1">
    <property type="nucleotide sequence ID" value="NZ_CP045503.2"/>
</dbReference>
<evidence type="ECO:0000256" key="5">
    <source>
        <dbReference type="ARBA" id="ARBA00022692"/>
    </source>
</evidence>
<keyword evidence="4" id="KW-1134">Transmembrane beta strand</keyword>
<keyword evidence="8 11" id="KW-0472">Membrane</keyword>
<gene>
    <name evidence="14" type="ORF">FM038_008095</name>
</gene>
<evidence type="ECO:0000256" key="11">
    <source>
        <dbReference type="PROSITE-ProRule" id="PRU00473"/>
    </source>
</evidence>
<evidence type="ECO:0000313" key="14">
    <source>
        <dbReference type="EMBL" id="QPG57402.1"/>
    </source>
</evidence>
<evidence type="ECO:0000259" key="13">
    <source>
        <dbReference type="PROSITE" id="PS51123"/>
    </source>
</evidence>
<evidence type="ECO:0000256" key="12">
    <source>
        <dbReference type="SAM" id="SignalP"/>
    </source>
</evidence>
<dbReference type="InterPro" id="IPR006664">
    <property type="entry name" value="OMP_bac"/>
</dbReference>
<evidence type="ECO:0000256" key="10">
    <source>
        <dbReference type="ARBA" id="ARBA00023237"/>
    </source>
</evidence>
<sequence length="361" mass="39847">MKLLRPISILCKFSALSLLATSSFLALAEGTYQSDSNPHTTDDNFFYLGAKGGWVNYQNACEASAVDCDADDSAWGGFFGYQFHRNWGVEAGYNDFGQASAIYPESGLLNEYIGTMKGWEFSVKGNLPLTDNLDLFGKAGTLKWDGNNVGPYSNQSDDDWAPMVGIGLEYKLTPSWVARVEYQYFDSVGSDLLGGSNIHFTSLGLSYRFGQTATNKPAAVKPIKEVKPVVVIMPPKPLILPKITQVVHFEFDSSVPIQTDALVKVAERLNRYQNARVTIQGYTDSVGASQYNMKLSKRRAESVATYLKELGVDGEQISIEALGETLPEVDNETTEHRANNRRVYLTLPALNIPQEQNKPAH</sequence>
<dbReference type="InterPro" id="IPR036737">
    <property type="entry name" value="OmpA-like_sf"/>
</dbReference>
<dbReference type="EMBL" id="CP045503">
    <property type="protein sequence ID" value="QPG57402.1"/>
    <property type="molecule type" value="Genomic_DNA"/>
</dbReference>
<dbReference type="SUPFAM" id="SSF56925">
    <property type="entry name" value="OMPA-like"/>
    <property type="match status" value="1"/>
</dbReference>
<comment type="subcellular location">
    <subcellularLocation>
        <location evidence="1">Cell outer membrane</location>
        <topology evidence="1">Multi-pass membrane protein</topology>
    </subcellularLocation>
</comment>
<dbReference type="InterPro" id="IPR011250">
    <property type="entry name" value="OMP/PagP_B-barrel"/>
</dbReference>
<dbReference type="Gene3D" id="3.30.1330.60">
    <property type="entry name" value="OmpA-like domain"/>
    <property type="match status" value="1"/>
</dbReference>
<dbReference type="PANTHER" id="PTHR30329:SF21">
    <property type="entry name" value="LIPOPROTEIN YIAD-RELATED"/>
    <property type="match status" value="1"/>
</dbReference>